<dbReference type="GeneID" id="7446697"/>
<evidence type="ECO:0000313" key="1">
    <source>
        <dbReference type="EMBL" id="EED94880.1"/>
    </source>
</evidence>
<name>B8BV62_THAPS</name>
<protein>
    <recommendedName>
        <fullName evidence="3">Sulfotransferase domain-containing protein</fullName>
    </recommendedName>
</protein>
<dbReference type="Proteomes" id="UP000001449">
    <property type="component" value="Chromosome 2"/>
</dbReference>
<reference evidence="1 2" key="2">
    <citation type="journal article" date="2008" name="Nature">
        <title>The Phaeodactylum genome reveals the evolutionary history of diatom genomes.</title>
        <authorList>
            <person name="Bowler C."/>
            <person name="Allen A.E."/>
            <person name="Badger J.H."/>
            <person name="Grimwood J."/>
            <person name="Jabbari K."/>
            <person name="Kuo A."/>
            <person name="Maheswari U."/>
            <person name="Martens C."/>
            <person name="Maumus F."/>
            <person name="Otillar R.P."/>
            <person name="Rayko E."/>
            <person name="Salamov A."/>
            <person name="Vandepoele K."/>
            <person name="Beszteri B."/>
            <person name="Gruber A."/>
            <person name="Heijde M."/>
            <person name="Katinka M."/>
            <person name="Mock T."/>
            <person name="Valentin K."/>
            <person name="Verret F."/>
            <person name="Berges J.A."/>
            <person name="Brownlee C."/>
            <person name="Cadoret J.P."/>
            <person name="Chiovitti A."/>
            <person name="Choi C.J."/>
            <person name="Coesel S."/>
            <person name="De Martino A."/>
            <person name="Detter J.C."/>
            <person name="Durkin C."/>
            <person name="Falciatore A."/>
            <person name="Fournet J."/>
            <person name="Haruta M."/>
            <person name="Huysman M.J."/>
            <person name="Jenkins B.D."/>
            <person name="Jiroutova K."/>
            <person name="Jorgensen R.E."/>
            <person name="Joubert Y."/>
            <person name="Kaplan A."/>
            <person name="Kroger N."/>
            <person name="Kroth P.G."/>
            <person name="La Roche J."/>
            <person name="Lindquist E."/>
            <person name="Lommer M."/>
            <person name="Martin-Jezequel V."/>
            <person name="Lopez P.J."/>
            <person name="Lucas S."/>
            <person name="Mangogna M."/>
            <person name="McGinnis K."/>
            <person name="Medlin L.K."/>
            <person name="Montsant A."/>
            <person name="Oudot-Le Secq M.P."/>
            <person name="Napoli C."/>
            <person name="Obornik M."/>
            <person name="Parker M.S."/>
            <person name="Petit J.L."/>
            <person name="Porcel B.M."/>
            <person name="Poulsen N."/>
            <person name="Robison M."/>
            <person name="Rychlewski L."/>
            <person name="Rynearson T.A."/>
            <person name="Schmutz J."/>
            <person name="Shapiro H."/>
            <person name="Siaut M."/>
            <person name="Stanley M."/>
            <person name="Sussman M.R."/>
            <person name="Taylor A.R."/>
            <person name="Vardi A."/>
            <person name="von Dassow P."/>
            <person name="Vyverman W."/>
            <person name="Willis A."/>
            <person name="Wyrwicz L.S."/>
            <person name="Rokhsar D.S."/>
            <person name="Weissenbach J."/>
            <person name="Armbrust E.V."/>
            <person name="Green B.R."/>
            <person name="Van de Peer Y."/>
            <person name="Grigoriev I.V."/>
        </authorList>
    </citation>
    <scope>NUCLEOTIDE SEQUENCE [LARGE SCALE GENOMIC DNA]</scope>
    <source>
        <strain evidence="1 2">CCMP1335</strain>
    </source>
</reference>
<keyword evidence="2" id="KW-1185">Reference proteome</keyword>
<dbReference type="AlphaFoldDB" id="B8BV62"/>
<reference evidence="1 2" key="1">
    <citation type="journal article" date="2004" name="Science">
        <title>The genome of the diatom Thalassiosira pseudonana: ecology, evolution, and metabolism.</title>
        <authorList>
            <person name="Armbrust E.V."/>
            <person name="Berges J.A."/>
            <person name="Bowler C."/>
            <person name="Green B.R."/>
            <person name="Martinez D."/>
            <person name="Putnam N.H."/>
            <person name="Zhou S."/>
            <person name="Allen A.E."/>
            <person name="Apt K.E."/>
            <person name="Bechner M."/>
            <person name="Brzezinski M.A."/>
            <person name="Chaal B.K."/>
            <person name="Chiovitti A."/>
            <person name="Davis A.K."/>
            <person name="Demarest M.S."/>
            <person name="Detter J.C."/>
            <person name="Glavina T."/>
            <person name="Goodstein D."/>
            <person name="Hadi M.Z."/>
            <person name="Hellsten U."/>
            <person name="Hildebrand M."/>
            <person name="Jenkins B.D."/>
            <person name="Jurka J."/>
            <person name="Kapitonov V.V."/>
            <person name="Kroger N."/>
            <person name="Lau W.W."/>
            <person name="Lane T.W."/>
            <person name="Larimer F.W."/>
            <person name="Lippmeier J.C."/>
            <person name="Lucas S."/>
            <person name="Medina M."/>
            <person name="Montsant A."/>
            <person name="Obornik M."/>
            <person name="Parker M.S."/>
            <person name="Palenik B."/>
            <person name="Pazour G.J."/>
            <person name="Richardson P.M."/>
            <person name="Rynearson T.A."/>
            <person name="Saito M.A."/>
            <person name="Schwartz D.C."/>
            <person name="Thamatrakoln K."/>
            <person name="Valentin K."/>
            <person name="Vardi A."/>
            <person name="Wilkerson F.P."/>
            <person name="Rokhsar D.S."/>
        </authorList>
    </citation>
    <scope>NUCLEOTIDE SEQUENCE [LARGE SCALE GENOMIC DNA]</scope>
    <source>
        <strain evidence="1 2">CCMP1335</strain>
    </source>
</reference>
<evidence type="ECO:0000313" key="2">
    <source>
        <dbReference type="Proteomes" id="UP000001449"/>
    </source>
</evidence>
<evidence type="ECO:0008006" key="3">
    <source>
        <dbReference type="Google" id="ProtNLM"/>
    </source>
</evidence>
<dbReference type="RefSeq" id="XP_002287437.1">
    <property type="nucleotide sequence ID" value="XM_002287401.1"/>
</dbReference>
<dbReference type="InParanoid" id="B8BV62"/>
<proteinExistence type="predicted"/>
<sequence length="249" mass="28990">MPYLPGRLPKSTTHLFHQAVYDCPLDTDYYLFIVRDPLARSRSAFVYGRPLDAQGHNPHEHKYEDLKKLYVDCNYQTMNDLARHGLGTEGHASDTCKQRARDMLRGTGRYESHHFFNYQYYNDAIPKDAKIMVIRTEHMAEDWLDLEVGLGGKNYTSISFPRENSQPKQERDLILGDSERMLLCHELCAEIQVYKSLLQRAINIKDDQYETSMKELRATCPNEADIERCSFDPPDISRKIDDFRGDVPF</sequence>
<dbReference type="HOGENOM" id="CLU_1117667_0_0_1"/>
<organism evidence="1 2">
    <name type="scientific">Thalassiosira pseudonana</name>
    <name type="common">Marine diatom</name>
    <name type="synonym">Cyclotella nana</name>
    <dbReference type="NCBI Taxonomy" id="35128"/>
    <lineage>
        <taxon>Eukaryota</taxon>
        <taxon>Sar</taxon>
        <taxon>Stramenopiles</taxon>
        <taxon>Ochrophyta</taxon>
        <taxon>Bacillariophyta</taxon>
        <taxon>Coscinodiscophyceae</taxon>
        <taxon>Thalassiosirophycidae</taxon>
        <taxon>Thalassiosirales</taxon>
        <taxon>Thalassiosiraceae</taxon>
        <taxon>Thalassiosira</taxon>
    </lineage>
</organism>
<dbReference type="PaxDb" id="35128-Thaps21416"/>
<gene>
    <name evidence="1" type="ORF">THAPSDRAFT_21416</name>
</gene>
<accession>B8BV62</accession>
<dbReference type="EMBL" id="CM000639">
    <property type="protein sequence ID" value="EED94880.1"/>
    <property type="molecule type" value="Genomic_DNA"/>
</dbReference>
<dbReference type="KEGG" id="tps:THAPSDRAFT_21416"/>